<evidence type="ECO:0000256" key="1">
    <source>
        <dbReference type="ARBA" id="ARBA00023239"/>
    </source>
</evidence>
<name>A0AAD5VZZ0_9AGAR</name>
<dbReference type="SUPFAM" id="SSF51569">
    <property type="entry name" value="Aldolase"/>
    <property type="match status" value="1"/>
</dbReference>
<accession>A0AAD5VZZ0</accession>
<organism evidence="4 5">
    <name type="scientific">Leucocoprinus birnbaumii</name>
    <dbReference type="NCBI Taxonomy" id="56174"/>
    <lineage>
        <taxon>Eukaryota</taxon>
        <taxon>Fungi</taxon>
        <taxon>Dikarya</taxon>
        <taxon>Basidiomycota</taxon>
        <taxon>Agaricomycotina</taxon>
        <taxon>Agaricomycetes</taxon>
        <taxon>Agaricomycetidae</taxon>
        <taxon>Agaricales</taxon>
        <taxon>Agaricineae</taxon>
        <taxon>Agaricaceae</taxon>
        <taxon>Leucocoprinus</taxon>
    </lineage>
</organism>
<dbReference type="EMBL" id="JANIEX010000114">
    <property type="protein sequence ID" value="KAJ3573134.1"/>
    <property type="molecule type" value="Genomic_DNA"/>
</dbReference>
<comment type="similarity">
    <text evidence="2">Belongs to the DapA family.</text>
</comment>
<dbReference type="PANTHER" id="PTHR12128:SF66">
    <property type="entry name" value="4-HYDROXY-2-OXOGLUTARATE ALDOLASE, MITOCHONDRIAL"/>
    <property type="match status" value="1"/>
</dbReference>
<dbReference type="Gene3D" id="3.20.20.70">
    <property type="entry name" value="Aldolase class I"/>
    <property type="match status" value="1"/>
</dbReference>
<dbReference type="AlphaFoldDB" id="A0AAD5VZZ0"/>
<protein>
    <submittedName>
        <fullName evidence="4">Uncharacterized protein</fullName>
    </submittedName>
</protein>
<proteinExistence type="inferred from homology"/>
<dbReference type="CDD" id="cd00408">
    <property type="entry name" value="DHDPS-like"/>
    <property type="match status" value="1"/>
</dbReference>
<reference evidence="4" key="1">
    <citation type="submission" date="2022-07" db="EMBL/GenBank/DDBJ databases">
        <title>Genome Sequence of Leucocoprinus birnbaumii.</title>
        <authorList>
            <person name="Buettner E."/>
        </authorList>
    </citation>
    <scope>NUCLEOTIDE SEQUENCE</scope>
    <source>
        <strain evidence="4">VT141</strain>
    </source>
</reference>
<keyword evidence="5" id="KW-1185">Reference proteome</keyword>
<dbReference type="PANTHER" id="PTHR12128">
    <property type="entry name" value="DIHYDRODIPICOLINATE SYNTHASE"/>
    <property type="match status" value="1"/>
</dbReference>
<dbReference type="Proteomes" id="UP001213000">
    <property type="component" value="Unassembled WGS sequence"/>
</dbReference>
<evidence type="ECO:0000256" key="2">
    <source>
        <dbReference type="PIRNR" id="PIRNR001365"/>
    </source>
</evidence>
<evidence type="ECO:0000256" key="3">
    <source>
        <dbReference type="PIRSR" id="PIRSR001365-2"/>
    </source>
</evidence>
<dbReference type="InterPro" id="IPR002220">
    <property type="entry name" value="DapA-like"/>
</dbReference>
<comment type="caution">
    <text evidence="4">The sequence shown here is derived from an EMBL/GenBank/DDBJ whole genome shotgun (WGS) entry which is preliminary data.</text>
</comment>
<dbReference type="PIRSF" id="PIRSF001365">
    <property type="entry name" value="DHDPS"/>
    <property type="match status" value="1"/>
</dbReference>
<dbReference type="GO" id="GO:0008840">
    <property type="term" value="F:4-hydroxy-tetrahydrodipicolinate synthase activity"/>
    <property type="evidence" value="ECO:0007669"/>
    <property type="project" value="TreeGrafter"/>
</dbReference>
<dbReference type="SMART" id="SM01130">
    <property type="entry name" value="DHDPS"/>
    <property type="match status" value="1"/>
</dbReference>
<evidence type="ECO:0000313" key="5">
    <source>
        <dbReference type="Proteomes" id="UP001213000"/>
    </source>
</evidence>
<gene>
    <name evidence="4" type="ORF">NP233_g2640</name>
</gene>
<evidence type="ECO:0000313" key="4">
    <source>
        <dbReference type="EMBL" id="KAJ3573134.1"/>
    </source>
</evidence>
<keyword evidence="1 2" id="KW-0456">Lyase</keyword>
<dbReference type="Pfam" id="PF00701">
    <property type="entry name" value="DHDPS"/>
    <property type="match status" value="1"/>
</dbReference>
<feature type="binding site" evidence="3">
    <location>
        <position position="226"/>
    </location>
    <ligand>
        <name>pyruvate</name>
        <dbReference type="ChEBI" id="CHEBI:15361"/>
    </ligand>
</feature>
<sequence>MSLAPPPGIYVSAVVFFDDDNELDIDSIRKHVLRLAQCMDRTGRLSTCKNLPLAFDFHAIHDGSYRSSKERIKVIRYTRKALDENGFEKTLVIAGTGAQSPEETIQLCKDAKEAGASHALVLTPPAGPNMMSDNDIINFHTRVANGSPIPTMIFNSPTVTAGLNLNSNIIARLATHPNIVGTKLSCGNIGKLHRLASRFPSNQFALYTGRSDTYILGLHGGGAGAIAVLANLVPRLHAKLYELWKDDNIQEAMRLQVALSHGDGVIPEIGGIGGIKYVIAKHFGYGSPRVRESFQEVNVPCPPAPAPLMFSNRCTGIPDSWAFIECLLEQEAGAG</sequence>
<dbReference type="InterPro" id="IPR013785">
    <property type="entry name" value="Aldolase_TIM"/>
</dbReference>